<feature type="transmembrane region" description="Helical" evidence="5">
    <location>
        <begin position="417"/>
        <end position="436"/>
    </location>
</feature>
<evidence type="ECO:0000256" key="5">
    <source>
        <dbReference type="SAM" id="Phobius"/>
    </source>
</evidence>
<evidence type="ECO:0000259" key="6">
    <source>
        <dbReference type="Pfam" id="PF04932"/>
    </source>
</evidence>
<keyword evidence="3 5" id="KW-1133">Transmembrane helix</keyword>
<dbReference type="InterPro" id="IPR051533">
    <property type="entry name" value="WaaL-like"/>
</dbReference>
<dbReference type="PANTHER" id="PTHR37422:SF23">
    <property type="entry name" value="TEICHURONIC ACID BIOSYNTHESIS PROTEIN TUAE"/>
    <property type="match status" value="1"/>
</dbReference>
<evidence type="ECO:0000256" key="3">
    <source>
        <dbReference type="ARBA" id="ARBA00022989"/>
    </source>
</evidence>
<evidence type="ECO:0000256" key="1">
    <source>
        <dbReference type="ARBA" id="ARBA00004141"/>
    </source>
</evidence>
<organism evidence="7 8">
    <name type="scientific">Blastochloris viridis</name>
    <name type="common">Rhodopseudomonas viridis</name>
    <dbReference type="NCBI Taxonomy" id="1079"/>
    <lineage>
        <taxon>Bacteria</taxon>
        <taxon>Pseudomonadati</taxon>
        <taxon>Pseudomonadota</taxon>
        <taxon>Alphaproteobacteria</taxon>
        <taxon>Hyphomicrobiales</taxon>
        <taxon>Blastochloridaceae</taxon>
        <taxon>Blastochloris</taxon>
    </lineage>
</organism>
<feature type="transmembrane region" description="Helical" evidence="5">
    <location>
        <begin position="291"/>
        <end position="312"/>
    </location>
</feature>
<feature type="transmembrane region" description="Helical" evidence="5">
    <location>
        <begin position="35"/>
        <end position="68"/>
    </location>
</feature>
<dbReference type="EMBL" id="VAFM01000001">
    <property type="protein sequence ID" value="TKW61355.1"/>
    <property type="molecule type" value="Genomic_DNA"/>
</dbReference>
<name>A0A6N4RBG0_BLAVI</name>
<evidence type="ECO:0000256" key="2">
    <source>
        <dbReference type="ARBA" id="ARBA00022692"/>
    </source>
</evidence>
<sequence>MNPFCNKHIMDISPHSHRQFQSRLEPLKSYAWLSAYAVTLAAAVALFGGVFPLAQAVLPVFCAIMLALTPTPARPAPRIVLATIFAPVALTIIWTFIQILPMSAQSGYWPIVQGGAGTLSVSPWQTLNHSMLALGYLAFAWSVYQTSRITPLRLLVVTVAVITTACMYGLYMASTGTEAVLWLEKKAYIGFLTGTFVNKNSFATLAALGVLASLAMALLRVGEISSRLTLRQRFKAFWMLVVIPGWPWLLVAGICFITLVLTGSRAGLAAGAFGTLVLLASLAGTRRAARWPLVIIIGLLVLLFMIVLGAVGQSVGRRMTQLQSDGESRDGIYSLTHQLISENLLTGTGFGTFQQAFSTVRDGTLLRKIPALIEYAHNTYLELATELGLPGILLLTASVMALLTLTLHGISTRRRAVIWPALGLGTLVVVGGHALADFSLSVPAVTLVAITFTMMGIAQAFPEKDKEPQPIAKWQRIGSLAMRAGAVPLCVTALWISAAEYHAFRAEPAIRTMQAGIALRPSEIFPIQRDLQQCLAIRPGHVACREGLAQSYLSLATSYGLTGPQRGVALVYLNMAKLTYTDALREAPLNPWAWYRLARIDAYLGESREASIALANSLLTGPYEPKLAVSRVPLMLSLIPQARTEDAALFGINTAAVWQAQKWQTEAVVRNNPSIWPTFAAMLEAQQAPLPRWLKLP</sequence>
<dbReference type="SUPFAM" id="SSF48452">
    <property type="entry name" value="TPR-like"/>
    <property type="match status" value="1"/>
</dbReference>
<comment type="caution">
    <text evidence="7">The sequence shown here is derived from an EMBL/GenBank/DDBJ whole genome shotgun (WGS) entry which is preliminary data.</text>
</comment>
<feature type="domain" description="O-antigen ligase-related" evidence="6">
    <location>
        <begin position="251"/>
        <end position="395"/>
    </location>
</feature>
<dbReference type="InterPro" id="IPR007016">
    <property type="entry name" value="O-antigen_ligase-rel_domated"/>
</dbReference>
<keyword evidence="7" id="KW-0436">Ligase</keyword>
<feature type="transmembrane region" description="Helical" evidence="5">
    <location>
        <begin position="266"/>
        <end position="284"/>
    </location>
</feature>
<feature type="transmembrane region" description="Helical" evidence="5">
    <location>
        <begin position="151"/>
        <end position="171"/>
    </location>
</feature>
<feature type="transmembrane region" description="Helical" evidence="5">
    <location>
        <begin position="127"/>
        <end position="144"/>
    </location>
</feature>
<feature type="transmembrane region" description="Helical" evidence="5">
    <location>
        <begin position="234"/>
        <end position="260"/>
    </location>
</feature>
<dbReference type="Proteomes" id="UP000320948">
    <property type="component" value="Unassembled WGS sequence"/>
</dbReference>
<keyword evidence="2 5" id="KW-0812">Transmembrane</keyword>
<feature type="transmembrane region" description="Helical" evidence="5">
    <location>
        <begin position="387"/>
        <end position="405"/>
    </location>
</feature>
<dbReference type="GO" id="GO:0016020">
    <property type="term" value="C:membrane"/>
    <property type="evidence" value="ECO:0007669"/>
    <property type="project" value="UniProtKB-SubCell"/>
</dbReference>
<comment type="subcellular location">
    <subcellularLocation>
        <location evidence="1">Membrane</location>
        <topology evidence="1">Multi-pass membrane protein</topology>
    </subcellularLocation>
</comment>
<evidence type="ECO:0000313" key="7">
    <source>
        <dbReference type="EMBL" id="TKW61355.1"/>
    </source>
</evidence>
<feature type="transmembrane region" description="Helical" evidence="5">
    <location>
        <begin position="202"/>
        <end position="222"/>
    </location>
</feature>
<gene>
    <name evidence="7" type="ORF">DI628_01640</name>
</gene>
<reference evidence="7 8" key="1">
    <citation type="journal article" date="2017" name="Nat. Commun.">
        <title>In situ click chemistry generation of cyclooxygenase-2 inhibitors.</title>
        <authorList>
            <person name="Bhardwaj A."/>
            <person name="Kaur J."/>
            <person name="Wuest M."/>
            <person name="Wuest F."/>
        </authorList>
    </citation>
    <scope>NUCLEOTIDE SEQUENCE [LARGE SCALE GENOMIC DNA]</scope>
    <source>
        <strain evidence="7">S2_018_000_R2_106</strain>
    </source>
</reference>
<accession>A0A6N4RBG0</accession>
<feature type="transmembrane region" description="Helical" evidence="5">
    <location>
        <begin position="442"/>
        <end position="461"/>
    </location>
</feature>
<dbReference type="PANTHER" id="PTHR37422">
    <property type="entry name" value="TEICHURONIC ACID BIOSYNTHESIS PROTEIN TUAE"/>
    <property type="match status" value="1"/>
</dbReference>
<dbReference type="GO" id="GO:0016874">
    <property type="term" value="F:ligase activity"/>
    <property type="evidence" value="ECO:0007669"/>
    <property type="project" value="UniProtKB-KW"/>
</dbReference>
<dbReference type="AlphaFoldDB" id="A0A6N4RBG0"/>
<proteinExistence type="predicted"/>
<protein>
    <submittedName>
        <fullName evidence="7">O-antigen ligase family protein</fullName>
    </submittedName>
</protein>
<dbReference type="Gene3D" id="1.25.40.10">
    <property type="entry name" value="Tetratricopeptide repeat domain"/>
    <property type="match status" value="1"/>
</dbReference>
<keyword evidence="4 5" id="KW-0472">Membrane</keyword>
<feature type="transmembrane region" description="Helical" evidence="5">
    <location>
        <begin position="482"/>
        <end position="504"/>
    </location>
</feature>
<dbReference type="Pfam" id="PF04932">
    <property type="entry name" value="Wzy_C"/>
    <property type="match status" value="1"/>
</dbReference>
<evidence type="ECO:0000256" key="4">
    <source>
        <dbReference type="ARBA" id="ARBA00023136"/>
    </source>
</evidence>
<evidence type="ECO:0000313" key="8">
    <source>
        <dbReference type="Proteomes" id="UP000320948"/>
    </source>
</evidence>
<feature type="transmembrane region" description="Helical" evidence="5">
    <location>
        <begin position="80"/>
        <end position="100"/>
    </location>
</feature>
<dbReference type="InterPro" id="IPR011990">
    <property type="entry name" value="TPR-like_helical_dom_sf"/>
</dbReference>